<comment type="caution">
    <text evidence="3">The sequence shown here is derived from an EMBL/GenBank/DDBJ whole genome shotgun (WGS) entry which is preliminary data.</text>
</comment>
<feature type="region of interest" description="Disordered" evidence="1">
    <location>
        <begin position="313"/>
        <end position="335"/>
    </location>
</feature>
<name>A0A6V8KB56_9ACTN</name>
<evidence type="ECO:0000256" key="1">
    <source>
        <dbReference type="SAM" id="MobiDB-lite"/>
    </source>
</evidence>
<evidence type="ECO:0000313" key="4">
    <source>
        <dbReference type="Proteomes" id="UP000482800"/>
    </source>
</evidence>
<dbReference type="AlphaFoldDB" id="A0A6V8KB56"/>
<proteinExistence type="predicted"/>
<dbReference type="RefSeq" id="WP_218579186.1">
    <property type="nucleotide sequence ID" value="NZ_BAABGO010000028.1"/>
</dbReference>
<dbReference type="Gene3D" id="3.40.109.10">
    <property type="entry name" value="NADH Oxidase"/>
    <property type="match status" value="1"/>
</dbReference>
<organism evidence="3 4">
    <name type="scientific">Phytohabitans houttuyneae</name>
    <dbReference type="NCBI Taxonomy" id="1076126"/>
    <lineage>
        <taxon>Bacteria</taxon>
        <taxon>Bacillati</taxon>
        <taxon>Actinomycetota</taxon>
        <taxon>Actinomycetes</taxon>
        <taxon>Micromonosporales</taxon>
        <taxon>Micromonosporaceae</taxon>
    </lineage>
</organism>
<evidence type="ECO:0000259" key="2">
    <source>
        <dbReference type="Pfam" id="PF00881"/>
    </source>
</evidence>
<dbReference type="InterPro" id="IPR050627">
    <property type="entry name" value="Nitroreductase/BluB"/>
</dbReference>
<feature type="compositionally biased region" description="Basic and acidic residues" evidence="1">
    <location>
        <begin position="109"/>
        <end position="121"/>
    </location>
</feature>
<dbReference type="NCBIfam" id="NF047509">
    <property type="entry name" value="Rv3131_FMN_oxido"/>
    <property type="match status" value="1"/>
</dbReference>
<dbReference type="EMBL" id="BLPF01000002">
    <property type="protein sequence ID" value="GFJ80974.1"/>
    <property type="molecule type" value="Genomic_DNA"/>
</dbReference>
<dbReference type="PANTHER" id="PTHR23026:SF123">
    <property type="entry name" value="NAD(P)H NITROREDUCTASE RV3131-RELATED"/>
    <property type="match status" value="1"/>
</dbReference>
<dbReference type="PANTHER" id="PTHR23026">
    <property type="entry name" value="NADPH NITROREDUCTASE"/>
    <property type="match status" value="1"/>
</dbReference>
<accession>A0A6V8KB56</accession>
<dbReference type="GO" id="GO:0016491">
    <property type="term" value="F:oxidoreductase activity"/>
    <property type="evidence" value="ECO:0007669"/>
    <property type="project" value="InterPro"/>
</dbReference>
<dbReference type="Proteomes" id="UP000482800">
    <property type="component" value="Unassembled WGS sequence"/>
</dbReference>
<gene>
    <name evidence="3" type="ORF">Phou_051540</name>
</gene>
<dbReference type="InterPro" id="IPR029479">
    <property type="entry name" value="Nitroreductase"/>
</dbReference>
<reference evidence="3 4" key="1">
    <citation type="submission" date="2020-03" db="EMBL/GenBank/DDBJ databases">
        <title>Whole genome shotgun sequence of Phytohabitans houttuyneae NBRC 108639.</title>
        <authorList>
            <person name="Komaki H."/>
            <person name="Tamura T."/>
        </authorList>
    </citation>
    <scope>NUCLEOTIDE SEQUENCE [LARGE SCALE GENOMIC DNA]</scope>
    <source>
        <strain evidence="3 4">NBRC 108639</strain>
    </source>
</reference>
<feature type="domain" description="Nitroreductase" evidence="2">
    <location>
        <begin position="122"/>
        <end position="280"/>
    </location>
</feature>
<reference evidence="3 4" key="2">
    <citation type="submission" date="2020-03" db="EMBL/GenBank/DDBJ databases">
        <authorList>
            <person name="Ichikawa N."/>
            <person name="Kimura A."/>
            <person name="Kitahashi Y."/>
            <person name="Uohara A."/>
        </authorList>
    </citation>
    <scope>NUCLEOTIDE SEQUENCE [LARGE SCALE GENOMIC DNA]</scope>
    <source>
        <strain evidence="3 4">NBRC 108639</strain>
    </source>
</reference>
<evidence type="ECO:0000313" key="3">
    <source>
        <dbReference type="EMBL" id="GFJ80974.1"/>
    </source>
</evidence>
<protein>
    <submittedName>
        <fullName evidence="3">NAD(P)H nitroreductase</fullName>
    </submittedName>
</protein>
<sequence>MPDGPGAVPDGATALRAAAAEAGRAPSILNSQPWRWRIHGDVLDLYADRSRRITSIDPDGRLMTLSCGAALHHARVVLAAAGYEPAVTRCPDHGGADLLARVRVAGPHEVRREDATNERSIGRRRSDRRPFPATEPVPAETLMALHSAAAAEHAWLHRIAPEQVGFLATAEESAASIQDRDERYWTDLHAWTRRSHGSGEGVPPETVVSPAERRVPLRDFTLDGESLLDPGYGDDRYAEYLIVATDGDQRVDWLRAGEAVSAVWLAATSRDLAGSAMSDVVEVPGARALLAALLPRRGYPQLVLRFGLDMQQRRPPASPRLSAGSLIDIKSGSRP</sequence>
<feature type="region of interest" description="Disordered" evidence="1">
    <location>
        <begin position="109"/>
        <end position="134"/>
    </location>
</feature>
<dbReference type="InterPro" id="IPR000415">
    <property type="entry name" value="Nitroreductase-like"/>
</dbReference>
<dbReference type="Pfam" id="PF00881">
    <property type="entry name" value="Nitroreductase"/>
    <property type="match status" value="1"/>
</dbReference>
<keyword evidence="4" id="KW-1185">Reference proteome</keyword>